<keyword evidence="2" id="KW-1185">Reference proteome</keyword>
<dbReference type="PANTHER" id="PTHR12840:SF1">
    <property type="entry name" value="NADH DEHYDROGENASE [UBIQUINONE] 1 BETA SUBCOMPLEX SUBUNIT 8, MITOCHONDRIAL"/>
    <property type="match status" value="1"/>
</dbReference>
<dbReference type="Proteomes" id="UP000277204">
    <property type="component" value="Unassembled WGS sequence"/>
</dbReference>
<dbReference type="EMBL" id="UZAI01018482">
    <property type="protein sequence ID" value="VDP37399.1"/>
    <property type="molecule type" value="Genomic_DNA"/>
</dbReference>
<protein>
    <submittedName>
        <fullName evidence="1">Uncharacterized protein</fullName>
    </submittedName>
</protein>
<dbReference type="STRING" id="48269.A0A183MXU0"/>
<name>A0A183MXU0_9TREM</name>
<dbReference type="GO" id="GO:0005739">
    <property type="term" value="C:mitochondrion"/>
    <property type="evidence" value="ECO:0007669"/>
    <property type="project" value="InterPro"/>
</dbReference>
<organism evidence="1 2">
    <name type="scientific">Schistosoma margrebowiei</name>
    <dbReference type="NCBI Taxonomy" id="48269"/>
    <lineage>
        <taxon>Eukaryota</taxon>
        <taxon>Metazoa</taxon>
        <taxon>Spiralia</taxon>
        <taxon>Lophotrochozoa</taxon>
        <taxon>Platyhelminthes</taxon>
        <taxon>Trematoda</taxon>
        <taxon>Digenea</taxon>
        <taxon>Strigeidida</taxon>
        <taxon>Schistosomatoidea</taxon>
        <taxon>Schistosomatidae</taxon>
        <taxon>Schistosoma</taxon>
    </lineage>
</organism>
<evidence type="ECO:0000313" key="1">
    <source>
        <dbReference type="EMBL" id="VDP37399.1"/>
    </source>
</evidence>
<dbReference type="AlphaFoldDB" id="A0A183MXU0"/>
<dbReference type="PANTHER" id="PTHR12840">
    <property type="entry name" value="NADH-UBIQUINONE OXIDOREDUCTASE ASHI SUBUNIT"/>
    <property type="match status" value="1"/>
</dbReference>
<evidence type="ECO:0000313" key="2">
    <source>
        <dbReference type="Proteomes" id="UP000277204"/>
    </source>
</evidence>
<accession>A0A183MXU0</accession>
<gene>
    <name evidence="1" type="ORF">SMRZ_LOCUS20865</name>
</gene>
<sequence length="216" mass="25210">MYNNNRLTDQLNTTNTIFNVTVRRHNHSDVMTALGAAITVALALDINPTGLLKIREYSTNKSDEYQSAFYSKINSNDRAVKLYGWHESIKRSLNWTSNKSISESQNTLFDLLDHIYYHIEWKPKPYPCTKAEREAAAKRYNLLPSDYKPFEDDGLAPGDYFYVEPYNALSRSPWEPYDFPRERRDFNDPQQFNAQMYLASGHNPEQLNEILKEQPL</sequence>
<dbReference type="InterPro" id="IPR008699">
    <property type="entry name" value="NDUFB8"/>
</dbReference>
<reference evidence="1 2" key="1">
    <citation type="submission" date="2018-11" db="EMBL/GenBank/DDBJ databases">
        <authorList>
            <consortium name="Pathogen Informatics"/>
        </authorList>
    </citation>
    <scope>NUCLEOTIDE SEQUENCE [LARGE SCALE GENOMIC DNA]</scope>
    <source>
        <strain evidence="1 2">Zambia</strain>
    </source>
</reference>
<dbReference type="Pfam" id="PF05821">
    <property type="entry name" value="NDUF_B8"/>
    <property type="match status" value="1"/>
</dbReference>
<dbReference type="Gene3D" id="3.30.420.40">
    <property type="match status" value="1"/>
</dbReference>
<proteinExistence type="predicted"/>